<protein>
    <recommendedName>
        <fullName evidence="3">Protein kinase domain-containing protein</fullName>
    </recommendedName>
</protein>
<dbReference type="EMBL" id="JAMQOP010000002">
    <property type="protein sequence ID" value="MDS0299363.1"/>
    <property type="molecule type" value="Genomic_DNA"/>
</dbReference>
<proteinExistence type="predicted"/>
<evidence type="ECO:0008006" key="3">
    <source>
        <dbReference type="Google" id="ProtNLM"/>
    </source>
</evidence>
<reference evidence="1 2" key="1">
    <citation type="submission" date="2022-06" db="EMBL/GenBank/DDBJ databases">
        <title>Halogeometricum sp. a new haloarchaeum isolate from saline soil.</title>
        <authorList>
            <person name="Strakova D."/>
            <person name="Galisteo C."/>
            <person name="Sanchez-Porro C."/>
            <person name="Ventosa A."/>
        </authorList>
    </citation>
    <scope>NUCLEOTIDE SEQUENCE [LARGE SCALE GENOMIC DNA]</scope>
    <source>
        <strain evidence="1 2">S1BR25-6</strain>
    </source>
</reference>
<gene>
    <name evidence="1" type="ORF">NDI76_11480</name>
</gene>
<comment type="caution">
    <text evidence="1">The sequence shown here is derived from an EMBL/GenBank/DDBJ whole genome shotgun (WGS) entry which is preliminary data.</text>
</comment>
<accession>A0ABU2GGY4</accession>
<name>A0ABU2GGY4_9EURY</name>
<sequence length="221" mass="24880">MSRSGLGVRDTSTISTSKMKSHFEDEREFSQWLSDRLDGATVIRSVIDPTTGDRTGFTLKTTHQSGVARNDTERPDIEMFHNIDFDHTWSQREEYAYPPTNPVYIECKIGDAFRERGEQVADRSDTGIPAIQRALPGQLRDYQNGDSKSLTGAGPDSDIKWTVLVTCPFMLDGVLSEKAISGFSLEQFKQTLRALSLGWVYRHEHGIVLQMDALNSYLVLD</sequence>
<dbReference type="Proteomes" id="UP001257060">
    <property type="component" value="Unassembled WGS sequence"/>
</dbReference>
<evidence type="ECO:0000313" key="1">
    <source>
        <dbReference type="EMBL" id="MDS0299363.1"/>
    </source>
</evidence>
<dbReference type="RefSeq" id="WP_310924220.1">
    <property type="nucleotide sequence ID" value="NZ_JAMQOP010000002.1"/>
</dbReference>
<keyword evidence="2" id="KW-1185">Reference proteome</keyword>
<evidence type="ECO:0000313" key="2">
    <source>
        <dbReference type="Proteomes" id="UP001257060"/>
    </source>
</evidence>
<organism evidence="1 2">
    <name type="scientific">Halogeometricum salsisoli</name>
    <dbReference type="NCBI Taxonomy" id="2950536"/>
    <lineage>
        <taxon>Archaea</taxon>
        <taxon>Methanobacteriati</taxon>
        <taxon>Methanobacteriota</taxon>
        <taxon>Stenosarchaea group</taxon>
        <taxon>Halobacteria</taxon>
        <taxon>Halobacteriales</taxon>
        <taxon>Haloferacaceae</taxon>
        <taxon>Halogeometricum</taxon>
    </lineage>
</organism>